<dbReference type="InterPro" id="IPR016181">
    <property type="entry name" value="Acyl_CoA_acyltransferase"/>
</dbReference>
<dbReference type="Pfam" id="PF00583">
    <property type="entry name" value="Acetyltransf_1"/>
    <property type="match status" value="1"/>
</dbReference>
<reference evidence="2 3" key="1">
    <citation type="submission" date="2020-08" db="EMBL/GenBank/DDBJ databases">
        <title>Listeria ohnekaius sp. nov. and Listeria portnoyii sp. nov. isolated from non-agricultural and natural environments.</title>
        <authorList>
            <person name="Weller D."/>
            <person name="Belias A.M."/>
            <person name="Liao J."/>
            <person name="Guo S."/>
            <person name="Orsi R.H."/>
            <person name="Wiedmann M."/>
        </authorList>
    </citation>
    <scope>NUCLEOTIDE SEQUENCE [LARGE SCALE GENOMIC DNA]</scope>
    <source>
        <strain evidence="2 3">FSL W9-0585</strain>
    </source>
</reference>
<dbReference type="RefSeq" id="WP_181677024.1">
    <property type="nucleotide sequence ID" value="NZ_JABJVM010000011.1"/>
</dbReference>
<protein>
    <submittedName>
        <fullName evidence="2">N-acetyltransferase</fullName>
    </submittedName>
</protein>
<gene>
    <name evidence="2" type="ORF">HPK16_11120</name>
</gene>
<evidence type="ECO:0000259" key="1">
    <source>
        <dbReference type="PROSITE" id="PS51186"/>
    </source>
</evidence>
<dbReference type="Gene3D" id="3.40.630.30">
    <property type="match status" value="1"/>
</dbReference>
<organism evidence="2 3">
    <name type="scientific">Listeria rustica</name>
    <dbReference type="NCBI Taxonomy" id="2713503"/>
    <lineage>
        <taxon>Bacteria</taxon>
        <taxon>Bacillati</taxon>
        <taxon>Bacillota</taxon>
        <taxon>Bacilli</taxon>
        <taxon>Bacillales</taxon>
        <taxon>Listeriaceae</taxon>
        <taxon>Listeria</taxon>
    </lineage>
</organism>
<evidence type="ECO:0000313" key="3">
    <source>
        <dbReference type="Proteomes" id="UP000548787"/>
    </source>
</evidence>
<name>A0A7W1T7L5_9LIST</name>
<accession>A0A7W1T7L5</accession>
<evidence type="ECO:0000313" key="2">
    <source>
        <dbReference type="EMBL" id="MBA3926894.1"/>
    </source>
</evidence>
<sequence length="164" mass="17900">MILIEVAKIEDAKGIRDVLEASFPTPAEADLVDAIVASEHYLPELALVAKDGAEVIGYSLLSECFVGEERILVLAPVAVKPEWQSRGIGAQLIEAGIAKAKNTNYSCISVLGHEIYYPRFGFELAKNYQIAAPFEVPDVNFMVYPLAERIPSGVVRYPASFDVV</sequence>
<feature type="domain" description="N-acetyltransferase" evidence="1">
    <location>
        <begin position="2"/>
        <end position="147"/>
    </location>
</feature>
<dbReference type="SUPFAM" id="SSF55729">
    <property type="entry name" value="Acyl-CoA N-acyltransferases (Nat)"/>
    <property type="match status" value="1"/>
</dbReference>
<dbReference type="PROSITE" id="PS51186">
    <property type="entry name" value="GNAT"/>
    <property type="match status" value="1"/>
</dbReference>
<dbReference type="EMBL" id="JABJVM010000011">
    <property type="protein sequence ID" value="MBA3926894.1"/>
    <property type="molecule type" value="Genomic_DNA"/>
</dbReference>
<dbReference type="CDD" id="cd04301">
    <property type="entry name" value="NAT_SF"/>
    <property type="match status" value="1"/>
</dbReference>
<keyword evidence="3" id="KW-1185">Reference proteome</keyword>
<dbReference type="AlphaFoldDB" id="A0A7W1T7L5"/>
<dbReference type="Proteomes" id="UP000548787">
    <property type="component" value="Unassembled WGS sequence"/>
</dbReference>
<proteinExistence type="predicted"/>
<dbReference type="GO" id="GO:0016747">
    <property type="term" value="F:acyltransferase activity, transferring groups other than amino-acyl groups"/>
    <property type="evidence" value="ECO:0007669"/>
    <property type="project" value="InterPro"/>
</dbReference>
<comment type="caution">
    <text evidence="2">The sequence shown here is derived from an EMBL/GenBank/DDBJ whole genome shotgun (WGS) entry which is preliminary data.</text>
</comment>
<dbReference type="InterPro" id="IPR000182">
    <property type="entry name" value="GNAT_dom"/>
</dbReference>
<keyword evidence="2" id="KW-0808">Transferase</keyword>